<dbReference type="SMART" id="SM00451">
    <property type="entry name" value="ZnF_U1"/>
    <property type="match status" value="2"/>
</dbReference>
<dbReference type="InterPro" id="IPR036236">
    <property type="entry name" value="Znf_C2H2_sf"/>
</dbReference>
<comment type="caution">
    <text evidence="2">The sequence shown here is derived from an EMBL/GenBank/DDBJ whole genome shotgun (WGS) entry which is preliminary data.</text>
</comment>
<sequence length="379" mass="43385">MSALREEDKFNNNLVLKFKQLLTYRIFKDIKLNCNDGTLFSNRLLLSIYSSFLEDIFCANPMIASSHEACRTGDEGINLPDVNVHDLNIMMQSLGSVVILKREQMKRVRRAAKSLKITLKEKSLKNGEIEFEAIPDENVVGQENNICVSEMDEDFKLETRSNVCPFCEITCKSWQGVRRHIGHYHSTGGKNVVSKMKPSVKCKCGVSFSKNAKKLFKDHRKVCLSYIASAFVCDLCQVPFHELPSLNNHKFTVHGITTIPNSCVCGKVLANRHQLRKHFIVCDVYKGKAIFCRECELPFMTTNHLQQHFNSAQHKSNLMEMIAKGLRNESDLKEGETREAQIVMCKCGQNFSKHSRILYREHRRNCSAFLDTGEFTFKI</sequence>
<dbReference type="InterPro" id="IPR000210">
    <property type="entry name" value="BTB/POZ_dom"/>
</dbReference>
<organism evidence="2 3">
    <name type="scientific">Leptotrombidium deliense</name>
    <dbReference type="NCBI Taxonomy" id="299467"/>
    <lineage>
        <taxon>Eukaryota</taxon>
        <taxon>Metazoa</taxon>
        <taxon>Ecdysozoa</taxon>
        <taxon>Arthropoda</taxon>
        <taxon>Chelicerata</taxon>
        <taxon>Arachnida</taxon>
        <taxon>Acari</taxon>
        <taxon>Acariformes</taxon>
        <taxon>Trombidiformes</taxon>
        <taxon>Prostigmata</taxon>
        <taxon>Anystina</taxon>
        <taxon>Parasitengona</taxon>
        <taxon>Trombiculoidea</taxon>
        <taxon>Trombiculidae</taxon>
        <taxon>Leptotrombidium</taxon>
    </lineage>
</organism>
<reference evidence="2 3" key="1">
    <citation type="journal article" date="2018" name="Gigascience">
        <title>Genomes of trombidid mites reveal novel predicted allergens and laterally-transferred genes associated with secondary metabolism.</title>
        <authorList>
            <person name="Dong X."/>
            <person name="Chaisiri K."/>
            <person name="Xia D."/>
            <person name="Armstrong S.D."/>
            <person name="Fang Y."/>
            <person name="Donnelly M.J."/>
            <person name="Kadowaki T."/>
            <person name="McGarry J.W."/>
            <person name="Darby A.C."/>
            <person name="Makepeace B.L."/>
        </authorList>
    </citation>
    <scope>NUCLEOTIDE SEQUENCE [LARGE SCALE GENOMIC DNA]</scope>
    <source>
        <strain evidence="2">UoL-UT</strain>
    </source>
</reference>
<feature type="domain" description="C2H2-type" evidence="1">
    <location>
        <begin position="292"/>
        <end position="314"/>
    </location>
</feature>
<dbReference type="VEuPathDB" id="VectorBase:LDEU003962"/>
<keyword evidence="3" id="KW-1185">Reference proteome</keyword>
<gene>
    <name evidence="2" type="ORF">B4U80_13690</name>
</gene>
<evidence type="ECO:0000259" key="1">
    <source>
        <dbReference type="PROSITE" id="PS00028"/>
    </source>
</evidence>
<dbReference type="InterPro" id="IPR003604">
    <property type="entry name" value="Matrin/U1-like-C_Znf_C2H2"/>
</dbReference>
<protein>
    <recommendedName>
        <fullName evidence="1">C2H2-type domain-containing protein</fullName>
    </recommendedName>
</protein>
<evidence type="ECO:0000313" key="2">
    <source>
        <dbReference type="EMBL" id="RWS28078.1"/>
    </source>
</evidence>
<dbReference type="Gene3D" id="3.30.710.10">
    <property type="entry name" value="Potassium Channel Kv1.1, Chain A"/>
    <property type="match status" value="1"/>
</dbReference>
<accession>A0A443SKL2</accession>
<name>A0A443SKL2_9ACAR</name>
<dbReference type="STRING" id="299467.A0A443SKL2"/>
<dbReference type="Pfam" id="PF00651">
    <property type="entry name" value="BTB"/>
    <property type="match status" value="1"/>
</dbReference>
<dbReference type="SUPFAM" id="SSF57667">
    <property type="entry name" value="beta-beta-alpha zinc fingers"/>
    <property type="match status" value="1"/>
</dbReference>
<dbReference type="EMBL" id="NCKV01001602">
    <property type="protein sequence ID" value="RWS28078.1"/>
    <property type="molecule type" value="Genomic_DNA"/>
</dbReference>
<dbReference type="InterPro" id="IPR011333">
    <property type="entry name" value="SKP1/BTB/POZ_sf"/>
</dbReference>
<feature type="domain" description="C2H2-type" evidence="1">
    <location>
        <begin position="233"/>
        <end position="254"/>
    </location>
</feature>
<dbReference type="PROSITE" id="PS00028">
    <property type="entry name" value="ZINC_FINGER_C2H2_1"/>
    <property type="match status" value="2"/>
</dbReference>
<dbReference type="SMART" id="SM00355">
    <property type="entry name" value="ZnF_C2H2"/>
    <property type="match status" value="3"/>
</dbReference>
<proteinExistence type="predicted"/>
<dbReference type="Proteomes" id="UP000288716">
    <property type="component" value="Unassembled WGS sequence"/>
</dbReference>
<dbReference type="GO" id="GO:0003676">
    <property type="term" value="F:nucleic acid binding"/>
    <property type="evidence" value="ECO:0007669"/>
    <property type="project" value="InterPro"/>
</dbReference>
<dbReference type="GO" id="GO:0008270">
    <property type="term" value="F:zinc ion binding"/>
    <property type="evidence" value="ECO:0007669"/>
    <property type="project" value="InterPro"/>
</dbReference>
<dbReference type="SUPFAM" id="SSF54695">
    <property type="entry name" value="POZ domain"/>
    <property type="match status" value="1"/>
</dbReference>
<dbReference type="OrthoDB" id="6077919at2759"/>
<dbReference type="InterPro" id="IPR013087">
    <property type="entry name" value="Znf_C2H2_type"/>
</dbReference>
<dbReference type="AlphaFoldDB" id="A0A443SKL2"/>
<evidence type="ECO:0000313" key="3">
    <source>
        <dbReference type="Proteomes" id="UP000288716"/>
    </source>
</evidence>